<comment type="caution">
    <text evidence="1">The sequence shown here is derived from an EMBL/GenBank/DDBJ whole genome shotgun (WGS) entry which is preliminary data.</text>
</comment>
<gene>
    <name evidence="1" type="ORF">FME68_04205</name>
</gene>
<dbReference type="AlphaFoldDB" id="A0A6I3KAN9"/>
<dbReference type="Proteomes" id="UP000432568">
    <property type="component" value="Unassembled WGS sequence"/>
</dbReference>
<accession>A0A6I3KAN9</accession>
<evidence type="ECO:0000313" key="2">
    <source>
        <dbReference type="Proteomes" id="UP000432568"/>
    </source>
</evidence>
<proteinExistence type="predicted"/>
<name>A0A6I3KAN9_9CORY</name>
<protein>
    <submittedName>
        <fullName evidence="1">Uncharacterized protein</fullName>
    </submittedName>
</protein>
<dbReference type="EMBL" id="VIOG01000004">
    <property type="protein sequence ID" value="MTD91097.1"/>
    <property type="molecule type" value="Genomic_DNA"/>
</dbReference>
<organism evidence="1 2">
    <name type="scientific">Corynebacterium aurimucosum</name>
    <dbReference type="NCBI Taxonomy" id="169292"/>
    <lineage>
        <taxon>Bacteria</taxon>
        <taxon>Bacillati</taxon>
        <taxon>Actinomycetota</taxon>
        <taxon>Actinomycetes</taxon>
        <taxon>Mycobacteriales</taxon>
        <taxon>Corynebacteriaceae</taxon>
        <taxon>Corynebacterium</taxon>
    </lineage>
</organism>
<evidence type="ECO:0000313" key="1">
    <source>
        <dbReference type="EMBL" id="MTD91097.1"/>
    </source>
</evidence>
<sequence>MQTIVTTLGTFTGPHMYAILKEQFPDDVTFRRTNTPGQWGTIDRKVGRQYFHLGTITEVRTQAA</sequence>
<reference evidence="1 2" key="1">
    <citation type="submission" date="2019-07" db="EMBL/GenBank/DDBJ databases">
        <title>Draft genome of C. aurimucosum strain 332.</title>
        <authorList>
            <person name="Pacheco L.G.C."/>
            <person name="Aguiar E.R.G.R."/>
            <person name="Barberis C.M."/>
            <person name="Almuzara M.N."/>
            <person name="Traglia G.M."/>
            <person name="Santos C.S."/>
            <person name="Vay C.A."/>
            <person name="Rocha D.J.P.G."/>
        </authorList>
    </citation>
    <scope>NUCLEOTIDE SEQUENCE [LARGE SCALE GENOMIC DNA]</scope>
    <source>
        <strain evidence="1 2">332</strain>
    </source>
</reference>